<protein>
    <submittedName>
        <fullName evidence="4">Sarcolemma associated protein</fullName>
    </submittedName>
</protein>
<evidence type="ECO:0000256" key="2">
    <source>
        <dbReference type="SAM" id="MobiDB-lite"/>
    </source>
</evidence>
<feature type="coiled-coil region" evidence="1">
    <location>
        <begin position="364"/>
        <end position="680"/>
    </location>
</feature>
<dbReference type="PANTHER" id="PTHR15715:SF22">
    <property type="entry name" value="SARCOLEMMAL MEMBRANE-ASSOCIATED PROTEIN"/>
    <property type="match status" value="1"/>
</dbReference>
<dbReference type="GeneTree" id="ENSGT00940000157660"/>
<evidence type="ECO:0000313" key="4">
    <source>
        <dbReference type="Ensembl" id="ENSSSCP00000049903.2"/>
    </source>
</evidence>
<reference evidence="4" key="2">
    <citation type="journal article" date="2020" name="Gigascience">
        <title>An improved pig reference genome sequence to enable pig genetics and genomics research.</title>
        <authorList>
            <person name="Warr A."/>
            <person name="Affara N."/>
            <person name="Aken B."/>
            <person name="Beiki H."/>
            <person name="Bickhart D.M."/>
            <person name="Billis K."/>
            <person name="Chow W."/>
            <person name="Eory L."/>
            <person name="Finlayson H.A."/>
            <person name="Flicek P."/>
            <person name="Giron C.G."/>
            <person name="Griffin D.K."/>
            <person name="Hall R."/>
            <person name="Hannum G."/>
            <person name="Hourlier T."/>
            <person name="Howe K."/>
            <person name="Hume D.A."/>
            <person name="Izuogu O."/>
            <person name="Kim K."/>
            <person name="Koren S."/>
            <person name="Liu H."/>
            <person name="Manchanda N."/>
            <person name="Martin F.J."/>
            <person name="Nonneman D.J."/>
            <person name="O'Connor R.E."/>
            <person name="Phillippy A.M."/>
            <person name="Rohrer G.A."/>
            <person name="Rosen B.D."/>
            <person name="Rund L.A."/>
            <person name="Sargent C.A."/>
            <person name="Schook L.B."/>
            <person name="Schroeder S.G."/>
            <person name="Schwartz A.S."/>
            <person name="Skinner B.M."/>
            <person name="Talbot R."/>
            <person name="Tseng E."/>
            <person name="Tuggle C.K."/>
            <person name="Watson M."/>
            <person name="Smith T.P.L."/>
            <person name="Archibald A.L."/>
        </authorList>
    </citation>
    <scope>NUCLEOTIDE SEQUENCE [LARGE SCALE GENOMIC DNA]</scope>
    <source>
        <strain evidence="4">Duroc</strain>
    </source>
</reference>
<keyword evidence="3" id="KW-0812">Transmembrane</keyword>
<keyword evidence="5" id="KW-1185">Reference proteome</keyword>
<feature type="compositionally biased region" description="Basic and acidic residues" evidence="2">
    <location>
        <begin position="321"/>
        <end position="331"/>
    </location>
</feature>
<dbReference type="CDD" id="cd21911">
    <property type="entry name" value="CC1_SLMAP"/>
    <property type="match status" value="1"/>
</dbReference>
<evidence type="ECO:0000313" key="6">
    <source>
        <dbReference type="VGNC" id="VGNC:93212"/>
    </source>
</evidence>
<accession>A0A287B0G1</accession>
<keyword evidence="3" id="KW-0472">Membrane</keyword>
<gene>
    <name evidence="4 6" type="primary">SLMAP</name>
</gene>
<keyword evidence="3" id="KW-1133">Transmembrane helix</keyword>
<keyword evidence="1" id="KW-0175">Coiled coil</keyword>
<dbReference type="AlphaFoldDB" id="A0A287B0G1"/>
<reference evidence="4" key="4">
    <citation type="submission" date="2025-09" db="UniProtKB">
        <authorList>
            <consortium name="Ensembl"/>
        </authorList>
    </citation>
    <scope>IDENTIFICATION</scope>
</reference>
<dbReference type="ExpressionAtlas" id="A0A287B0G1">
    <property type="expression patterns" value="baseline and differential"/>
</dbReference>
<dbReference type="InterPro" id="IPR051176">
    <property type="entry name" value="Cent_Immune-Sig_Mod"/>
</dbReference>
<organism evidence="4 5">
    <name type="scientific">Sus scrofa</name>
    <name type="common">Pig</name>
    <dbReference type="NCBI Taxonomy" id="9823"/>
    <lineage>
        <taxon>Eukaryota</taxon>
        <taxon>Metazoa</taxon>
        <taxon>Chordata</taxon>
        <taxon>Craniata</taxon>
        <taxon>Vertebrata</taxon>
        <taxon>Euteleostomi</taxon>
        <taxon>Mammalia</taxon>
        <taxon>Eutheria</taxon>
        <taxon>Laurasiatheria</taxon>
        <taxon>Artiodactyla</taxon>
        <taxon>Suina</taxon>
        <taxon>Suidae</taxon>
        <taxon>Sus</taxon>
    </lineage>
</organism>
<dbReference type="eggNOG" id="KOG3872">
    <property type="taxonomic scope" value="Eukaryota"/>
</dbReference>
<feature type="region of interest" description="Disordered" evidence="2">
    <location>
        <begin position="321"/>
        <end position="352"/>
    </location>
</feature>
<feature type="transmembrane region" description="Helical" evidence="3">
    <location>
        <begin position="686"/>
        <end position="706"/>
    </location>
</feature>
<dbReference type="PANTHER" id="PTHR15715">
    <property type="entry name" value="CENTROSOMAL PROTEIN OF 170 KDA"/>
    <property type="match status" value="1"/>
</dbReference>
<feature type="coiled-coil region" evidence="1">
    <location>
        <begin position="101"/>
        <end position="255"/>
    </location>
</feature>
<proteinExistence type="predicted"/>
<dbReference type="Bgee" id="ENSSSCG00000038873">
    <property type="expression patterns" value="Expressed in heart left ventricle and 43 other cell types or tissues"/>
</dbReference>
<dbReference type="Proteomes" id="UP000008227">
    <property type="component" value="Chromosome 13"/>
</dbReference>
<dbReference type="VGNC" id="VGNC:93212">
    <property type="gene designation" value="SLMAP"/>
</dbReference>
<name>A0A287B0G1_PIG</name>
<evidence type="ECO:0000313" key="5">
    <source>
        <dbReference type="Proteomes" id="UP000008227"/>
    </source>
</evidence>
<evidence type="ECO:0000256" key="3">
    <source>
        <dbReference type="SAM" id="Phobius"/>
    </source>
</evidence>
<sequence>MEARLRSDVIHAPLPSPVDKVAANTPSMYSQELFQLSQYLQEALHREQMLEQKLATLQRLLAITQEASDTSWQALIDEDRLLSRLEVMGNQLQACSKNQTEDSLRKELIALQEDKHNYETTAKESLRRVLQEKIDVVRKLSEVERSLSNTEDECTHLKEMNERTQEELRELANKYNGAVNEIKDLSDKLKVAEGKQEEIQQKGQAEKKELQHKIDEMEEKEQELQAKIEALQADNDFTNERLTALQVRLEHLQEKTLKECSSLGIQVDDFLPKINGSTEKEHLLSKSGGDCTFIHQFIECQKKLIVEGHLTKVVEETKLSKENQARAKESDLSDTLSPSKEKSSDDTTDAQMDEQDLNEPLAKVSLLKDDLQGAQSEIEAKQEIQHLRKELIEAQELARASKQKCFELQALLEEERKAYRNQVEESNKQIQVLQAQLQRLHINIENLREEKDSEITSTRDELLSARDEILLLHQAAKKAASERDTDIASLQEELKKVRAELERWRKAASEYEKEITSLQNSFQLRCQQCEDQQREEATRLRGELEKLRKEWNVLETECRSLRKENVLLSSELQRQEKELHNSQKQSLELTSDLSILQMTRKELENQVGSLKEQHLRDSADLKTLLSKAENQAKDVQKEYEKTQTVLSELKLKFEMTEQEKQSITDELKQCKDNLKLLREKGNNPSILQPVPAVFIGLFLAFLFWCFGPLW</sequence>
<evidence type="ECO:0000256" key="1">
    <source>
        <dbReference type="SAM" id="Coils"/>
    </source>
</evidence>
<reference evidence="4" key="3">
    <citation type="submission" date="2025-08" db="UniProtKB">
        <authorList>
            <consortium name="Ensembl"/>
        </authorList>
    </citation>
    <scope>IDENTIFICATION</scope>
</reference>
<reference evidence="5" key="1">
    <citation type="submission" date="2009-11" db="EMBL/GenBank/DDBJ databases">
        <authorList>
            <consortium name="Porcine genome sequencing project"/>
        </authorList>
    </citation>
    <scope>NUCLEOTIDE SEQUENCE [LARGE SCALE GENOMIC DNA]</scope>
    <source>
        <strain evidence="5">Duroc</strain>
    </source>
</reference>
<dbReference type="Ensembl" id="ENSSSCT00000045871.3">
    <property type="protein sequence ID" value="ENSSSCP00000049903.2"/>
    <property type="gene ID" value="ENSSSCG00000038873.3"/>
</dbReference>
<feature type="coiled-coil region" evidence="1">
    <location>
        <begin position="40"/>
        <end position="67"/>
    </location>
</feature>